<dbReference type="AlphaFoldDB" id="A0A2A2JIA3"/>
<sequence>MIFSPLPDRVPNAKSVIWNFEQLWLLLVSGTATLRQELLTNLGQVVDLLRFTTSLLQHRCCSSARVTNKLPTMEAMVVVGWIGMSGMDDWYCRFEMVEMMVAQVRVGGDISAMWCRKV</sequence>
<evidence type="ECO:0000313" key="1">
    <source>
        <dbReference type="EMBL" id="PAV61395.1"/>
    </source>
</evidence>
<dbReference type="EMBL" id="LIAE01010414">
    <property type="protein sequence ID" value="PAV61395.1"/>
    <property type="molecule type" value="Genomic_DNA"/>
</dbReference>
<comment type="caution">
    <text evidence="1">The sequence shown here is derived from an EMBL/GenBank/DDBJ whole genome shotgun (WGS) entry which is preliminary data.</text>
</comment>
<organism evidence="1 2">
    <name type="scientific">Diploscapter pachys</name>
    <dbReference type="NCBI Taxonomy" id="2018661"/>
    <lineage>
        <taxon>Eukaryota</taxon>
        <taxon>Metazoa</taxon>
        <taxon>Ecdysozoa</taxon>
        <taxon>Nematoda</taxon>
        <taxon>Chromadorea</taxon>
        <taxon>Rhabditida</taxon>
        <taxon>Rhabditina</taxon>
        <taxon>Rhabditomorpha</taxon>
        <taxon>Rhabditoidea</taxon>
        <taxon>Rhabditidae</taxon>
        <taxon>Diploscapter</taxon>
    </lineage>
</organism>
<reference evidence="1 2" key="1">
    <citation type="journal article" date="2017" name="Curr. Biol.">
        <title>Genome architecture and evolution of a unichromosomal asexual nematode.</title>
        <authorList>
            <person name="Fradin H."/>
            <person name="Zegar C."/>
            <person name="Gutwein M."/>
            <person name="Lucas J."/>
            <person name="Kovtun M."/>
            <person name="Corcoran D."/>
            <person name="Baugh L.R."/>
            <person name="Kiontke K."/>
            <person name="Gunsalus K."/>
            <person name="Fitch D.H."/>
            <person name="Piano F."/>
        </authorList>
    </citation>
    <scope>NUCLEOTIDE SEQUENCE [LARGE SCALE GENOMIC DNA]</scope>
    <source>
        <strain evidence="1">PF1309</strain>
    </source>
</reference>
<gene>
    <name evidence="1" type="ORF">WR25_05136</name>
</gene>
<dbReference type="Proteomes" id="UP000218231">
    <property type="component" value="Unassembled WGS sequence"/>
</dbReference>
<name>A0A2A2JIA3_9BILA</name>
<proteinExistence type="predicted"/>
<accession>A0A2A2JIA3</accession>
<keyword evidence="2" id="KW-1185">Reference proteome</keyword>
<protein>
    <submittedName>
        <fullName evidence="1">Uncharacterized protein</fullName>
    </submittedName>
</protein>
<evidence type="ECO:0000313" key="2">
    <source>
        <dbReference type="Proteomes" id="UP000218231"/>
    </source>
</evidence>